<sequence>MSLLDGKTAVVTGGSSGIGRGIASGFADHGARAVVVADVRDDPKEDGRPTHELIEDETDADAAFVECDVTNRSDLTEAVEAAEAAAGLDIMVNNAGIWHAEDFFDVTEADYQRMMDINLKGAYFGSQIAADRMVDHGAGGTIINTSSIAGLFGNGDWPTYSASKGGLTTLTYSLAHKLGEHDIRVNAIHPGGIETMIGGESDDPEAAAEQAEQFTQMVPLGRYGQPEDIAGAATFLASDLASYVTGESLVVDGGWTSWR</sequence>
<accession>A0AA41KMC6</accession>
<dbReference type="InterPro" id="IPR036291">
    <property type="entry name" value="NAD(P)-bd_dom_sf"/>
</dbReference>
<comment type="caution">
    <text evidence="2">The sequence shown here is derived from an EMBL/GenBank/DDBJ whole genome shotgun (WGS) entry which is preliminary data.</text>
</comment>
<dbReference type="PRINTS" id="PR00080">
    <property type="entry name" value="SDRFAMILY"/>
</dbReference>
<dbReference type="Gene3D" id="3.40.50.720">
    <property type="entry name" value="NAD(P)-binding Rossmann-like Domain"/>
    <property type="match status" value="1"/>
</dbReference>
<name>A0AA41KMC6_9EURY</name>
<evidence type="ECO:0000256" key="1">
    <source>
        <dbReference type="ARBA" id="ARBA00006484"/>
    </source>
</evidence>
<dbReference type="InterPro" id="IPR002347">
    <property type="entry name" value="SDR_fam"/>
</dbReference>
<gene>
    <name evidence="2" type="ORF">KTS37_18395</name>
</gene>
<keyword evidence="3" id="KW-1185">Reference proteome</keyword>
<dbReference type="PROSITE" id="PS00061">
    <property type="entry name" value="ADH_SHORT"/>
    <property type="match status" value="1"/>
</dbReference>
<dbReference type="InterPro" id="IPR020904">
    <property type="entry name" value="Sc_DH/Rdtase_CS"/>
</dbReference>
<dbReference type="SUPFAM" id="SSF51735">
    <property type="entry name" value="NAD(P)-binding Rossmann-fold domains"/>
    <property type="match status" value="1"/>
</dbReference>
<evidence type="ECO:0000313" key="3">
    <source>
        <dbReference type="Proteomes" id="UP001166304"/>
    </source>
</evidence>
<organism evidence="2 3">
    <name type="scientific">Haloarcula salina</name>
    <dbReference type="NCBI Taxonomy" id="1429914"/>
    <lineage>
        <taxon>Archaea</taxon>
        <taxon>Methanobacteriati</taxon>
        <taxon>Methanobacteriota</taxon>
        <taxon>Stenosarchaea group</taxon>
        <taxon>Halobacteria</taxon>
        <taxon>Halobacteriales</taxon>
        <taxon>Haloarculaceae</taxon>
        <taxon>Haloarcula</taxon>
    </lineage>
</organism>
<dbReference type="Proteomes" id="UP001166304">
    <property type="component" value="Unassembled WGS sequence"/>
</dbReference>
<evidence type="ECO:0000313" key="2">
    <source>
        <dbReference type="EMBL" id="MBV0903759.1"/>
    </source>
</evidence>
<dbReference type="NCBIfam" id="NF005559">
    <property type="entry name" value="PRK07231.1"/>
    <property type="match status" value="1"/>
</dbReference>
<dbReference type="PRINTS" id="PR00081">
    <property type="entry name" value="GDHRDH"/>
</dbReference>
<dbReference type="CDD" id="cd05233">
    <property type="entry name" value="SDR_c"/>
    <property type="match status" value="1"/>
</dbReference>
<dbReference type="FunFam" id="3.40.50.720:FF:000084">
    <property type="entry name" value="Short-chain dehydrogenase reductase"/>
    <property type="match status" value="1"/>
</dbReference>
<dbReference type="AlphaFoldDB" id="A0AA41KMC6"/>
<dbReference type="GO" id="GO:0016616">
    <property type="term" value="F:oxidoreductase activity, acting on the CH-OH group of donors, NAD or NADP as acceptor"/>
    <property type="evidence" value="ECO:0007669"/>
    <property type="project" value="TreeGrafter"/>
</dbReference>
<dbReference type="Pfam" id="PF13561">
    <property type="entry name" value="adh_short_C2"/>
    <property type="match status" value="1"/>
</dbReference>
<protein>
    <submittedName>
        <fullName evidence="2">SDR family oxidoreductase</fullName>
    </submittedName>
</protein>
<dbReference type="EMBL" id="JAHQXE010000007">
    <property type="protein sequence ID" value="MBV0903759.1"/>
    <property type="molecule type" value="Genomic_DNA"/>
</dbReference>
<comment type="similarity">
    <text evidence="1">Belongs to the short-chain dehydrogenases/reductases (SDR) family.</text>
</comment>
<reference evidence="2" key="1">
    <citation type="submission" date="2021-06" db="EMBL/GenBank/DDBJ databases">
        <title>New haloarchaea isolates fom saline soil.</title>
        <authorList>
            <person name="Duran-Viseras A."/>
            <person name="Sanchez-Porro C.S."/>
            <person name="Ventosa A."/>
        </authorList>
    </citation>
    <scope>NUCLEOTIDE SEQUENCE</scope>
    <source>
        <strain evidence="2">JCM 18369</strain>
    </source>
</reference>
<proteinExistence type="inferred from homology"/>
<dbReference type="RefSeq" id="WP_162415076.1">
    <property type="nucleotide sequence ID" value="NZ_JAHQXE010000007.1"/>
</dbReference>
<dbReference type="PANTHER" id="PTHR42760">
    <property type="entry name" value="SHORT-CHAIN DEHYDROGENASES/REDUCTASES FAMILY MEMBER"/>
    <property type="match status" value="1"/>
</dbReference>